<protein>
    <submittedName>
        <fullName evidence="1">Uncharacterized protein</fullName>
    </submittedName>
</protein>
<evidence type="ECO:0000313" key="2">
    <source>
        <dbReference type="Proteomes" id="UP000294933"/>
    </source>
</evidence>
<dbReference type="Proteomes" id="UP000294933">
    <property type="component" value="Unassembled WGS sequence"/>
</dbReference>
<name>A0A4Y7PTB5_9AGAM</name>
<dbReference type="STRING" id="50990.A0A4Y7PTB5"/>
<gene>
    <name evidence="1" type="ORF">BD410DRAFT_501925</name>
</gene>
<accession>A0A4Y7PTB5</accession>
<proteinExistence type="predicted"/>
<keyword evidence="2" id="KW-1185">Reference proteome</keyword>
<dbReference type="VEuPathDB" id="FungiDB:BD410DRAFT_501925"/>
<organism evidence="1 2">
    <name type="scientific">Rickenella mellea</name>
    <dbReference type="NCBI Taxonomy" id="50990"/>
    <lineage>
        <taxon>Eukaryota</taxon>
        <taxon>Fungi</taxon>
        <taxon>Dikarya</taxon>
        <taxon>Basidiomycota</taxon>
        <taxon>Agaricomycotina</taxon>
        <taxon>Agaricomycetes</taxon>
        <taxon>Hymenochaetales</taxon>
        <taxon>Rickenellaceae</taxon>
        <taxon>Rickenella</taxon>
    </lineage>
</organism>
<sequence>MYCNKTGTPTLRRTSILIEEQDQIEYVSDKAGTLTRKGSRCCSIASCRVRGYCRRG</sequence>
<reference evidence="1 2" key="1">
    <citation type="submission" date="2018-06" db="EMBL/GenBank/DDBJ databases">
        <title>A transcriptomic atlas of mushroom development highlights an independent origin of complex multicellularity.</title>
        <authorList>
            <consortium name="DOE Joint Genome Institute"/>
            <person name="Krizsan K."/>
            <person name="Almasi E."/>
            <person name="Merenyi Z."/>
            <person name="Sahu N."/>
            <person name="Viragh M."/>
            <person name="Koszo T."/>
            <person name="Mondo S."/>
            <person name="Kiss B."/>
            <person name="Balint B."/>
            <person name="Kues U."/>
            <person name="Barry K."/>
            <person name="Hegedus J.C."/>
            <person name="Henrissat B."/>
            <person name="Johnson J."/>
            <person name="Lipzen A."/>
            <person name="Ohm R."/>
            <person name="Nagy I."/>
            <person name="Pangilinan J."/>
            <person name="Yan J."/>
            <person name="Xiong Y."/>
            <person name="Grigoriev I.V."/>
            <person name="Hibbett D.S."/>
            <person name="Nagy L.G."/>
        </authorList>
    </citation>
    <scope>NUCLEOTIDE SEQUENCE [LARGE SCALE GENOMIC DNA]</scope>
    <source>
        <strain evidence="1 2">SZMC22713</strain>
    </source>
</reference>
<evidence type="ECO:0000313" key="1">
    <source>
        <dbReference type="EMBL" id="TDL18301.1"/>
    </source>
</evidence>
<dbReference type="EMBL" id="ML170209">
    <property type="protein sequence ID" value="TDL18301.1"/>
    <property type="molecule type" value="Genomic_DNA"/>
</dbReference>
<dbReference type="AlphaFoldDB" id="A0A4Y7PTB5"/>